<dbReference type="Proteomes" id="UP001603857">
    <property type="component" value="Unassembled WGS sequence"/>
</dbReference>
<proteinExistence type="predicted"/>
<sequence length="74" mass="8197">MVKEGVVEKLIELQRSKGKLFAGCMARFTVQLEVEEGLRQREKRGFKGEILGKVKKAFVSDAEVAAKVSWGSSP</sequence>
<evidence type="ECO:0000313" key="2">
    <source>
        <dbReference type="Proteomes" id="UP001603857"/>
    </source>
</evidence>
<dbReference type="AlphaFoldDB" id="A0ABD1L2A7"/>
<reference evidence="1 2" key="1">
    <citation type="submission" date="2024-08" db="EMBL/GenBank/DDBJ databases">
        <title>Insights into the chromosomal genome structure of Flemingia macrophylla.</title>
        <authorList>
            <person name="Ding Y."/>
            <person name="Zhao Y."/>
            <person name="Bi W."/>
            <person name="Wu M."/>
            <person name="Zhao G."/>
            <person name="Gong Y."/>
            <person name="Li W."/>
            <person name="Zhang P."/>
        </authorList>
    </citation>
    <scope>NUCLEOTIDE SEQUENCE [LARGE SCALE GENOMIC DNA]</scope>
    <source>
        <strain evidence="1">DYQJB</strain>
        <tissue evidence="1">Leaf</tissue>
    </source>
</reference>
<name>A0ABD1L2A7_9FABA</name>
<dbReference type="PANTHER" id="PTHR35834:SF2">
    <property type="entry name" value="ATAXIN-10 DOMAIN-CONTAINING PROTEIN"/>
    <property type="match status" value="1"/>
</dbReference>
<evidence type="ECO:0000313" key="1">
    <source>
        <dbReference type="EMBL" id="KAL2317652.1"/>
    </source>
</evidence>
<dbReference type="EMBL" id="JBGMDY010000011">
    <property type="protein sequence ID" value="KAL2317652.1"/>
    <property type="molecule type" value="Genomic_DNA"/>
</dbReference>
<dbReference type="PANTHER" id="PTHR35834">
    <property type="entry name" value="ARMADILLO-TYPE FOLD PROTEIN-RELATED"/>
    <property type="match status" value="1"/>
</dbReference>
<accession>A0ABD1L2A7</accession>
<gene>
    <name evidence="1" type="ORF">Fmac_031528</name>
</gene>
<protein>
    <submittedName>
        <fullName evidence="1">Uncharacterized protein</fullName>
    </submittedName>
</protein>
<keyword evidence="2" id="KW-1185">Reference proteome</keyword>
<organism evidence="1 2">
    <name type="scientific">Flemingia macrophylla</name>
    <dbReference type="NCBI Taxonomy" id="520843"/>
    <lineage>
        <taxon>Eukaryota</taxon>
        <taxon>Viridiplantae</taxon>
        <taxon>Streptophyta</taxon>
        <taxon>Embryophyta</taxon>
        <taxon>Tracheophyta</taxon>
        <taxon>Spermatophyta</taxon>
        <taxon>Magnoliopsida</taxon>
        <taxon>eudicotyledons</taxon>
        <taxon>Gunneridae</taxon>
        <taxon>Pentapetalae</taxon>
        <taxon>rosids</taxon>
        <taxon>fabids</taxon>
        <taxon>Fabales</taxon>
        <taxon>Fabaceae</taxon>
        <taxon>Papilionoideae</taxon>
        <taxon>50 kb inversion clade</taxon>
        <taxon>NPAAA clade</taxon>
        <taxon>indigoferoid/millettioid clade</taxon>
        <taxon>Phaseoleae</taxon>
        <taxon>Flemingia</taxon>
    </lineage>
</organism>
<comment type="caution">
    <text evidence="1">The sequence shown here is derived from an EMBL/GenBank/DDBJ whole genome shotgun (WGS) entry which is preliminary data.</text>
</comment>